<dbReference type="EMBL" id="AUZZ01008332">
    <property type="protein sequence ID" value="EQD38269.1"/>
    <property type="molecule type" value="Genomic_DNA"/>
</dbReference>
<dbReference type="InterPro" id="IPR036005">
    <property type="entry name" value="Creatinase/aminopeptidase-like"/>
</dbReference>
<dbReference type="PANTHER" id="PTHR45777">
    <property type="entry name" value="METHIONINE AMINOPEPTIDASE 2"/>
    <property type="match status" value="1"/>
</dbReference>
<dbReference type="AlphaFoldDB" id="T1ABI9"/>
<dbReference type="GO" id="GO:0005737">
    <property type="term" value="C:cytoplasm"/>
    <property type="evidence" value="ECO:0007669"/>
    <property type="project" value="TreeGrafter"/>
</dbReference>
<evidence type="ECO:0000256" key="8">
    <source>
        <dbReference type="ARBA" id="ARBA00022801"/>
    </source>
</evidence>
<dbReference type="InterPro" id="IPR001714">
    <property type="entry name" value="Pept_M24_MAP"/>
</dbReference>
<accession>T1ABI9</accession>
<organism evidence="10">
    <name type="scientific">mine drainage metagenome</name>
    <dbReference type="NCBI Taxonomy" id="410659"/>
    <lineage>
        <taxon>unclassified sequences</taxon>
        <taxon>metagenomes</taxon>
        <taxon>ecological metagenomes</taxon>
    </lineage>
</organism>
<keyword evidence="7" id="KW-0479">Metal-binding</keyword>
<sequence length="197" mass="20828">MRIPDADLPRWREASRIASRARDLGLRLLVPGVRRRDVADTIEAAIRDAGAQPSFPVNLSRNEEAAHYSPAPDDRATFEVGDLVKVDVGAHLDGAIADTADTVEVGGGARHAHLIRAVHDALRDGIAAVRPGGPVDRVSAAIAAAIRGLGLRPVEDLTGHSIEPYLLHGGKSVPNVPGRTTALFEEGEIVAIEPFAT</sequence>
<dbReference type="Gene3D" id="3.90.230.10">
    <property type="entry name" value="Creatinase/methionine aminopeptidase superfamily"/>
    <property type="match status" value="1"/>
</dbReference>
<dbReference type="GO" id="GO:0046872">
    <property type="term" value="F:metal ion binding"/>
    <property type="evidence" value="ECO:0007669"/>
    <property type="project" value="UniProtKB-KW"/>
</dbReference>
<evidence type="ECO:0000256" key="6">
    <source>
        <dbReference type="ARBA" id="ARBA00022670"/>
    </source>
</evidence>
<reference evidence="10" key="1">
    <citation type="submission" date="2013-08" db="EMBL/GenBank/DDBJ databases">
        <authorList>
            <person name="Mendez C."/>
            <person name="Richter M."/>
            <person name="Ferrer M."/>
            <person name="Sanchez J."/>
        </authorList>
    </citation>
    <scope>NUCLEOTIDE SEQUENCE</scope>
</reference>
<dbReference type="InterPro" id="IPR018349">
    <property type="entry name" value="Pept_M24A_MAP2_BS"/>
</dbReference>
<dbReference type="GO" id="GO:0004239">
    <property type="term" value="F:initiator methionyl aminopeptidase activity"/>
    <property type="evidence" value="ECO:0007669"/>
    <property type="project" value="UniProtKB-EC"/>
</dbReference>
<feature type="non-terminal residue" evidence="10">
    <location>
        <position position="197"/>
    </location>
</feature>
<dbReference type="PANTHER" id="PTHR45777:SF2">
    <property type="entry name" value="METHIONINE AMINOPEPTIDASE 2"/>
    <property type="match status" value="1"/>
</dbReference>
<evidence type="ECO:0000313" key="10">
    <source>
        <dbReference type="EMBL" id="EQD38269.1"/>
    </source>
</evidence>
<dbReference type="PRINTS" id="PR00599">
    <property type="entry name" value="MAPEPTIDASE"/>
</dbReference>
<dbReference type="PROSITE" id="PS01202">
    <property type="entry name" value="MAP_2"/>
    <property type="match status" value="1"/>
</dbReference>
<evidence type="ECO:0000256" key="4">
    <source>
        <dbReference type="ARBA" id="ARBA00001954"/>
    </source>
</evidence>
<evidence type="ECO:0000256" key="3">
    <source>
        <dbReference type="ARBA" id="ARBA00001941"/>
    </source>
</evidence>
<keyword evidence="6" id="KW-0645">Protease</keyword>
<dbReference type="GO" id="GO:0006508">
    <property type="term" value="P:proteolysis"/>
    <property type="evidence" value="ECO:0007669"/>
    <property type="project" value="UniProtKB-KW"/>
</dbReference>
<reference evidence="10" key="2">
    <citation type="journal article" date="2014" name="ISME J.">
        <title>Microbial stratification in low pH oxic and suboxic macroscopic growths along an acid mine drainage.</title>
        <authorList>
            <person name="Mendez-Garcia C."/>
            <person name="Mesa V."/>
            <person name="Sprenger R.R."/>
            <person name="Richter M."/>
            <person name="Diez M.S."/>
            <person name="Solano J."/>
            <person name="Bargiela R."/>
            <person name="Golyshina O.V."/>
            <person name="Manteca A."/>
            <person name="Ramos J.L."/>
            <person name="Gallego J.R."/>
            <person name="Llorente I."/>
            <person name="Martins Dos Santos V.A."/>
            <person name="Jensen O.N."/>
            <person name="Pelaez A.I."/>
            <person name="Sanchez J."/>
            <person name="Ferrer M."/>
        </authorList>
    </citation>
    <scope>NUCLEOTIDE SEQUENCE</scope>
</reference>
<comment type="catalytic activity">
    <reaction evidence="1">
        <text>Release of N-terminal amino acids, preferentially methionine, from peptides and arylamides.</text>
        <dbReference type="EC" id="3.4.11.18"/>
    </reaction>
</comment>
<keyword evidence="8" id="KW-0378">Hydrolase</keyword>
<evidence type="ECO:0000256" key="5">
    <source>
        <dbReference type="ARBA" id="ARBA00022438"/>
    </source>
</evidence>
<evidence type="ECO:0000256" key="7">
    <source>
        <dbReference type="ARBA" id="ARBA00022723"/>
    </source>
</evidence>
<gene>
    <name evidence="10" type="ORF">B2A_11533</name>
</gene>
<dbReference type="InterPro" id="IPR000994">
    <property type="entry name" value="Pept_M24"/>
</dbReference>
<evidence type="ECO:0000256" key="1">
    <source>
        <dbReference type="ARBA" id="ARBA00000294"/>
    </source>
</evidence>
<keyword evidence="5 10" id="KW-0031">Aminopeptidase</keyword>
<dbReference type="GO" id="GO:0008235">
    <property type="term" value="F:metalloexopeptidase activity"/>
    <property type="evidence" value="ECO:0007669"/>
    <property type="project" value="TreeGrafter"/>
</dbReference>
<evidence type="ECO:0000256" key="2">
    <source>
        <dbReference type="ARBA" id="ARBA00001936"/>
    </source>
</evidence>
<protein>
    <submittedName>
        <fullName evidence="10">Methionine aminopeptidase, type II</fullName>
    </submittedName>
</protein>
<comment type="caution">
    <text evidence="10">The sequence shown here is derived from an EMBL/GenBank/DDBJ whole genome shotgun (WGS) entry which is preliminary data.</text>
</comment>
<dbReference type="InterPro" id="IPR050247">
    <property type="entry name" value="Met_Aminopeptidase_Type2"/>
</dbReference>
<comment type="cofactor">
    <cofactor evidence="3">
        <name>Co(2+)</name>
        <dbReference type="ChEBI" id="CHEBI:48828"/>
    </cofactor>
</comment>
<feature type="domain" description="Peptidase M24" evidence="9">
    <location>
        <begin position="12"/>
        <end position="194"/>
    </location>
</feature>
<comment type="cofactor">
    <cofactor evidence="4">
        <name>Fe(2+)</name>
        <dbReference type="ChEBI" id="CHEBI:29033"/>
    </cofactor>
</comment>
<comment type="cofactor">
    <cofactor evidence="2">
        <name>Mn(2+)</name>
        <dbReference type="ChEBI" id="CHEBI:29035"/>
    </cofactor>
</comment>
<evidence type="ECO:0000259" key="9">
    <source>
        <dbReference type="Pfam" id="PF00557"/>
    </source>
</evidence>
<dbReference type="SUPFAM" id="SSF55920">
    <property type="entry name" value="Creatinase/aminopeptidase"/>
    <property type="match status" value="1"/>
</dbReference>
<dbReference type="Pfam" id="PF00557">
    <property type="entry name" value="Peptidase_M24"/>
    <property type="match status" value="1"/>
</dbReference>
<name>T1ABI9_9ZZZZ</name>
<proteinExistence type="predicted"/>